<name>K9TZE5_CHRTP</name>
<sequence>MSQKIRSYELSERVAAIAQQKAGKQLSIHTLTLRYTTPTILASYVLAKGEAFTQCSAAFSVTQFTINSEFRIPNSKFSPHPTPFLH</sequence>
<keyword evidence="2" id="KW-1185">Reference proteome</keyword>
<dbReference type="InParanoid" id="K9TZE5"/>
<proteinExistence type="predicted"/>
<accession>K9TZE5</accession>
<dbReference type="EMBL" id="CP003597">
    <property type="protein sequence ID" value="AFY88212.1"/>
    <property type="molecule type" value="Genomic_DNA"/>
</dbReference>
<evidence type="ECO:0000313" key="2">
    <source>
        <dbReference type="Proteomes" id="UP000010384"/>
    </source>
</evidence>
<dbReference type="RefSeq" id="WP_015154759.1">
    <property type="nucleotide sequence ID" value="NC_019695.1"/>
</dbReference>
<organism evidence="1 2">
    <name type="scientific">Chroococcidiopsis thermalis (strain PCC 7203)</name>
    <dbReference type="NCBI Taxonomy" id="251229"/>
    <lineage>
        <taxon>Bacteria</taxon>
        <taxon>Bacillati</taxon>
        <taxon>Cyanobacteriota</taxon>
        <taxon>Cyanophyceae</taxon>
        <taxon>Chroococcidiopsidales</taxon>
        <taxon>Chroococcidiopsidaceae</taxon>
        <taxon>Chroococcidiopsis</taxon>
    </lineage>
</organism>
<reference evidence="1 2" key="1">
    <citation type="submission" date="2012-06" db="EMBL/GenBank/DDBJ databases">
        <title>Finished chromosome of genome of Chroococcidiopsis thermalis PCC 7203.</title>
        <authorList>
            <consortium name="US DOE Joint Genome Institute"/>
            <person name="Gugger M."/>
            <person name="Coursin T."/>
            <person name="Rippka R."/>
            <person name="Tandeau De Marsac N."/>
            <person name="Huntemann M."/>
            <person name="Wei C.-L."/>
            <person name="Han J."/>
            <person name="Detter J.C."/>
            <person name="Han C."/>
            <person name="Tapia R."/>
            <person name="Davenport K."/>
            <person name="Daligault H."/>
            <person name="Erkkila T."/>
            <person name="Gu W."/>
            <person name="Munk A.C.C."/>
            <person name="Teshima H."/>
            <person name="Xu Y."/>
            <person name="Chain P."/>
            <person name="Chen A."/>
            <person name="Krypides N."/>
            <person name="Mavromatis K."/>
            <person name="Markowitz V."/>
            <person name="Szeto E."/>
            <person name="Ivanova N."/>
            <person name="Mikhailova N."/>
            <person name="Ovchinnikova G."/>
            <person name="Pagani I."/>
            <person name="Pati A."/>
            <person name="Goodwin L."/>
            <person name="Peters L."/>
            <person name="Pitluck S."/>
            <person name="Woyke T."/>
            <person name="Kerfeld C."/>
        </authorList>
    </citation>
    <scope>NUCLEOTIDE SEQUENCE [LARGE SCALE GENOMIC DNA]</scope>
    <source>
        <strain evidence="1 2">PCC 7203</strain>
    </source>
</reference>
<dbReference type="Proteomes" id="UP000010384">
    <property type="component" value="Chromosome"/>
</dbReference>
<gene>
    <name evidence="1" type="ORF">Chro_2743</name>
</gene>
<dbReference type="HOGENOM" id="CLU_2492238_0_0_3"/>
<dbReference type="KEGG" id="cthe:Chro_2743"/>
<evidence type="ECO:0000313" key="1">
    <source>
        <dbReference type="EMBL" id="AFY88212.1"/>
    </source>
</evidence>
<protein>
    <submittedName>
        <fullName evidence="1">Uncharacterized protein</fullName>
    </submittedName>
</protein>
<dbReference type="AlphaFoldDB" id="K9TZE5"/>